<evidence type="ECO:0000256" key="1">
    <source>
        <dbReference type="SAM" id="MobiDB-lite"/>
    </source>
</evidence>
<proteinExistence type="predicted"/>
<dbReference type="InterPro" id="IPR011033">
    <property type="entry name" value="PRC_barrel-like_sf"/>
</dbReference>
<feature type="compositionally biased region" description="Basic and acidic residues" evidence="1">
    <location>
        <begin position="159"/>
        <end position="183"/>
    </location>
</feature>
<organism evidence="3 4">
    <name type="scientific">Lipingzhangella halophila</name>
    <dbReference type="NCBI Taxonomy" id="1783352"/>
    <lineage>
        <taxon>Bacteria</taxon>
        <taxon>Bacillati</taxon>
        <taxon>Actinomycetota</taxon>
        <taxon>Actinomycetes</taxon>
        <taxon>Streptosporangiales</taxon>
        <taxon>Nocardiopsidaceae</taxon>
        <taxon>Lipingzhangella</taxon>
    </lineage>
</organism>
<dbReference type="Proteomes" id="UP000523007">
    <property type="component" value="Unassembled WGS sequence"/>
</dbReference>
<dbReference type="RefSeq" id="WP_246437113.1">
    <property type="nucleotide sequence ID" value="NZ_JACHJT010000001.1"/>
</dbReference>
<protein>
    <recommendedName>
        <fullName evidence="2">PRC-barrel domain-containing protein</fullName>
    </recommendedName>
</protein>
<dbReference type="SUPFAM" id="SSF50346">
    <property type="entry name" value="PRC-barrel domain"/>
    <property type="match status" value="1"/>
</dbReference>
<name>A0A7W7W075_9ACTN</name>
<sequence length="190" mass="20669">MTAQMGAQYLIGHRLLDRDGNSVGKIGQVFFDDQTDQPKWVTVRTGLLGTNENFVPLRGAGMADDALQAAYTTEEIKAAPSFAIDEHLSVHQEDMIYRHYGLSPEVPAPRSAEEQPAQQRGRHARSQWSADAPGTGDTAPVDTGEQVPEPIERVSVANVDEHRFRDAGDGIEREGVRVLRPGEGDPPAAS</sequence>
<comment type="caution">
    <text evidence="3">The sequence shown here is derived from an EMBL/GenBank/DDBJ whole genome shotgun (WGS) entry which is preliminary data.</text>
</comment>
<feature type="region of interest" description="Disordered" evidence="1">
    <location>
        <begin position="103"/>
        <end position="190"/>
    </location>
</feature>
<dbReference type="GO" id="GO:0030077">
    <property type="term" value="C:plasma membrane light-harvesting complex"/>
    <property type="evidence" value="ECO:0007669"/>
    <property type="project" value="InterPro"/>
</dbReference>
<dbReference type="GO" id="GO:0019684">
    <property type="term" value="P:photosynthesis, light reaction"/>
    <property type="evidence" value="ECO:0007669"/>
    <property type="project" value="InterPro"/>
</dbReference>
<reference evidence="3 4" key="1">
    <citation type="submission" date="2020-08" db="EMBL/GenBank/DDBJ databases">
        <title>Sequencing the genomes of 1000 actinobacteria strains.</title>
        <authorList>
            <person name="Klenk H.-P."/>
        </authorList>
    </citation>
    <scope>NUCLEOTIDE SEQUENCE [LARGE SCALE GENOMIC DNA]</scope>
    <source>
        <strain evidence="3 4">DSM 102030</strain>
    </source>
</reference>
<dbReference type="InterPro" id="IPR027275">
    <property type="entry name" value="PRC-brl_dom"/>
</dbReference>
<dbReference type="EMBL" id="JACHJT010000001">
    <property type="protein sequence ID" value="MBB4929311.1"/>
    <property type="molecule type" value="Genomic_DNA"/>
</dbReference>
<evidence type="ECO:0000259" key="2">
    <source>
        <dbReference type="Pfam" id="PF05239"/>
    </source>
</evidence>
<evidence type="ECO:0000313" key="3">
    <source>
        <dbReference type="EMBL" id="MBB4929311.1"/>
    </source>
</evidence>
<keyword evidence="4" id="KW-1185">Reference proteome</keyword>
<feature type="domain" description="PRC-barrel" evidence="2">
    <location>
        <begin position="10"/>
        <end position="58"/>
    </location>
</feature>
<dbReference type="InterPro" id="IPR014747">
    <property type="entry name" value="Bac_photo_RC_H_C"/>
</dbReference>
<accession>A0A7W7W075</accession>
<dbReference type="Gene3D" id="3.90.50.10">
    <property type="entry name" value="Photosynthetic Reaction Center, subunit H, domain 2"/>
    <property type="match status" value="1"/>
</dbReference>
<dbReference type="Pfam" id="PF05239">
    <property type="entry name" value="PRC"/>
    <property type="match status" value="1"/>
</dbReference>
<evidence type="ECO:0000313" key="4">
    <source>
        <dbReference type="Proteomes" id="UP000523007"/>
    </source>
</evidence>
<gene>
    <name evidence="3" type="ORF">F4561_000131</name>
</gene>
<dbReference type="AlphaFoldDB" id="A0A7W7W075"/>